<dbReference type="InterPro" id="IPR001387">
    <property type="entry name" value="Cro/C1-type_HTH"/>
</dbReference>
<dbReference type="STRING" id="1335616.WDC_0867"/>
<dbReference type="SMART" id="SM00530">
    <property type="entry name" value="HTH_XRE"/>
    <property type="match status" value="1"/>
</dbReference>
<dbReference type="PATRIC" id="fig|1335616.4.peg.867"/>
<accession>A0A0D1A6J4</accession>
<dbReference type="Gene3D" id="1.10.260.40">
    <property type="entry name" value="lambda repressor-like DNA-binding domains"/>
    <property type="match status" value="1"/>
</dbReference>
<evidence type="ECO:0000259" key="2">
    <source>
        <dbReference type="PROSITE" id="PS50943"/>
    </source>
</evidence>
<evidence type="ECO:0000313" key="3">
    <source>
        <dbReference type="EMBL" id="KIS03495.1"/>
    </source>
</evidence>
<evidence type="ECO:0000313" key="4">
    <source>
        <dbReference type="Proteomes" id="UP000032279"/>
    </source>
</evidence>
<dbReference type="Proteomes" id="UP000032279">
    <property type="component" value="Unassembled WGS sequence"/>
</dbReference>
<keyword evidence="1" id="KW-0238">DNA-binding</keyword>
<dbReference type="PANTHER" id="PTHR46558:SF4">
    <property type="entry name" value="DNA-BIDING PHAGE PROTEIN"/>
    <property type="match status" value="1"/>
</dbReference>
<dbReference type="PROSITE" id="PS50943">
    <property type="entry name" value="HTH_CROC1"/>
    <property type="match status" value="1"/>
</dbReference>
<dbReference type="PANTHER" id="PTHR46558">
    <property type="entry name" value="TRACRIPTIONAL REGULATORY PROTEIN-RELATED-RELATED"/>
    <property type="match status" value="1"/>
</dbReference>
<dbReference type="AlphaFoldDB" id="A0A0D1A6J4"/>
<gene>
    <name evidence="3" type="ORF">WDC_0867</name>
</gene>
<dbReference type="SUPFAM" id="SSF47413">
    <property type="entry name" value="lambda repressor-like DNA-binding domains"/>
    <property type="match status" value="1"/>
</dbReference>
<dbReference type="Pfam" id="PF01381">
    <property type="entry name" value="HTH_3"/>
    <property type="match status" value="1"/>
</dbReference>
<comment type="caution">
    <text evidence="3">The sequence shown here is derived from an EMBL/GenBank/DDBJ whole genome shotgun (WGS) entry which is preliminary data.</text>
</comment>
<sequence>MTQKDLAETLHFSKQEISNWETGLKTPRISALAKIAHFFNVTVSELLDEQVDPKQIDYTARILAAHLDADITEDELHKITDFMDQFVHERA</sequence>
<dbReference type="GO" id="GO:0003677">
    <property type="term" value="F:DNA binding"/>
    <property type="evidence" value="ECO:0007669"/>
    <property type="project" value="UniProtKB-KW"/>
</dbReference>
<feature type="domain" description="HTH cro/C1-type" evidence="2">
    <location>
        <begin position="1"/>
        <end position="46"/>
    </location>
</feature>
<organism evidence="3 4">
    <name type="scientific">Paucilactobacillus wasatchensis</name>
    <dbReference type="NCBI Taxonomy" id="1335616"/>
    <lineage>
        <taxon>Bacteria</taxon>
        <taxon>Bacillati</taxon>
        <taxon>Bacillota</taxon>
        <taxon>Bacilli</taxon>
        <taxon>Lactobacillales</taxon>
        <taxon>Lactobacillaceae</taxon>
        <taxon>Paucilactobacillus</taxon>
    </lineage>
</organism>
<keyword evidence="4" id="KW-1185">Reference proteome</keyword>
<proteinExistence type="predicted"/>
<dbReference type="EMBL" id="AWTT01000017">
    <property type="protein sequence ID" value="KIS03495.1"/>
    <property type="molecule type" value="Genomic_DNA"/>
</dbReference>
<evidence type="ECO:0000256" key="1">
    <source>
        <dbReference type="ARBA" id="ARBA00023125"/>
    </source>
</evidence>
<dbReference type="InterPro" id="IPR010982">
    <property type="entry name" value="Lambda_DNA-bd_dom_sf"/>
</dbReference>
<name>A0A0D1A6J4_9LACO</name>
<reference evidence="3 4" key="1">
    <citation type="submission" date="2013-08" db="EMBL/GenBank/DDBJ databases">
        <title>Lactobacillus wasatchii sp. WDC04, a late gas producing bacteria isolated from aged chedder cheese.</title>
        <authorList>
            <person name="Oberg C.J."/>
            <person name="Culumber M."/>
            <person name="McMahon D.J."/>
            <person name="Broadbent J.R."/>
            <person name="Oberg T.S."/>
            <person name="Ortaki F."/>
        </authorList>
    </citation>
    <scope>NUCLEOTIDE SEQUENCE [LARGE SCALE GENOMIC DNA]</scope>
    <source>
        <strain evidence="3 4">WDC04</strain>
    </source>
</reference>
<dbReference type="CDD" id="cd00093">
    <property type="entry name" value="HTH_XRE"/>
    <property type="match status" value="1"/>
</dbReference>
<protein>
    <recommendedName>
        <fullName evidence="2">HTH cro/C1-type domain-containing protein</fullName>
    </recommendedName>
</protein>